<accession>A0A1G6L230</accession>
<proteinExistence type="predicted"/>
<organism evidence="4 5">
    <name type="scientific">Succiniclasticum ruminis</name>
    <dbReference type="NCBI Taxonomy" id="40841"/>
    <lineage>
        <taxon>Bacteria</taxon>
        <taxon>Bacillati</taxon>
        <taxon>Bacillota</taxon>
        <taxon>Negativicutes</taxon>
        <taxon>Acidaminococcales</taxon>
        <taxon>Acidaminococcaceae</taxon>
        <taxon>Succiniclasticum</taxon>
    </lineage>
</organism>
<gene>
    <name evidence="4" type="ORF">SAMN04487864_10618</name>
</gene>
<reference evidence="5" key="1">
    <citation type="submission" date="2016-10" db="EMBL/GenBank/DDBJ databases">
        <authorList>
            <person name="Varghese N."/>
            <person name="Submissions S."/>
        </authorList>
    </citation>
    <scope>NUCLEOTIDE SEQUENCE [LARGE SCALE GENOMIC DNA]</scope>
    <source>
        <strain evidence="5">DSM 11005</strain>
    </source>
</reference>
<dbReference type="InterPro" id="IPR030929">
    <property type="entry name" value="Aah/TibC-like"/>
</dbReference>
<evidence type="ECO:0000313" key="4">
    <source>
        <dbReference type="EMBL" id="SDC37380.1"/>
    </source>
</evidence>
<dbReference type="GO" id="GO:0005829">
    <property type="term" value="C:cytosol"/>
    <property type="evidence" value="ECO:0007669"/>
    <property type="project" value="TreeGrafter"/>
</dbReference>
<dbReference type="InterPro" id="IPR051199">
    <property type="entry name" value="LPS_LOS_Heptosyltrfase"/>
</dbReference>
<dbReference type="Gene3D" id="3.40.50.2000">
    <property type="entry name" value="Glycogen Phosphorylase B"/>
    <property type="match status" value="1"/>
</dbReference>
<dbReference type="GO" id="GO:0008713">
    <property type="term" value="F:ADP-heptose-lipopolysaccharide heptosyltransferase activity"/>
    <property type="evidence" value="ECO:0007669"/>
    <property type="project" value="TreeGrafter"/>
</dbReference>
<dbReference type="SUPFAM" id="SSF53756">
    <property type="entry name" value="UDP-Glycosyltransferase/glycogen phosphorylase"/>
    <property type="match status" value="1"/>
</dbReference>
<evidence type="ECO:0000256" key="2">
    <source>
        <dbReference type="ARBA" id="ARBA00022679"/>
    </source>
</evidence>
<dbReference type="GO" id="GO:0009244">
    <property type="term" value="P:lipopolysaccharide core region biosynthetic process"/>
    <property type="evidence" value="ECO:0007669"/>
    <property type="project" value="TreeGrafter"/>
</dbReference>
<keyword evidence="1" id="KW-0328">Glycosyltransferase</keyword>
<evidence type="ECO:0000256" key="1">
    <source>
        <dbReference type="ARBA" id="ARBA00022676"/>
    </source>
</evidence>
<evidence type="ECO:0000313" key="5">
    <source>
        <dbReference type="Proteomes" id="UP000198943"/>
    </source>
</evidence>
<dbReference type="EMBL" id="FMYW01000006">
    <property type="protein sequence ID" value="SDC37380.1"/>
    <property type="molecule type" value="Genomic_DNA"/>
</dbReference>
<dbReference type="CDD" id="cd03789">
    <property type="entry name" value="GT9_LPS_heptosyltransferase"/>
    <property type="match status" value="1"/>
</dbReference>
<dbReference type="AlphaFoldDB" id="A0A1G6L230"/>
<sequence length="400" mass="45534">MENNAVGKEPYMVFDPPAAPTQETDVPGLRFDFNNGLRVSVPEGDYRVRFIDRDSHLTVYDAKASNVMATSTKRYFVNFRLEVYTTRPEETLLFAHDYDAKGKKVLLKFAGPALGDMLAWFPCAEDFRKKHGCELYVLTDKRYCEILQAGYPDIHFLTPEDPRPSDLYATYYVGLFAPWDDRNLQPVDWRVMGLQAHGAYLLGLEPAERRPRLLPSEKASEIRPKEPYVCIATQATAQCKYWNNARGWMDTVAYLKELGYRVLCVDRERVTVNGVFGNTIPYGVEDFTGDRSLQERVDLISGAAFFVGLASGLSWLAWGAGVPVVMIVGFTAPGTEFHTPYRVQQFHTCHSCANDQRYEHKYDDFGSCPHHRGTDQEFECTRCITSEYVRDMIDRVRGGS</sequence>
<keyword evidence="2 4" id="KW-0808">Transferase</keyword>
<dbReference type="Pfam" id="PF21129">
    <property type="entry name" value="TibC_1st"/>
    <property type="match status" value="1"/>
</dbReference>
<dbReference type="Proteomes" id="UP000198943">
    <property type="component" value="Unassembled WGS sequence"/>
</dbReference>
<dbReference type="PANTHER" id="PTHR30160">
    <property type="entry name" value="TETRAACYLDISACCHARIDE 4'-KINASE-RELATED"/>
    <property type="match status" value="1"/>
</dbReference>
<keyword evidence="5" id="KW-1185">Reference proteome</keyword>
<dbReference type="InterPro" id="IPR049327">
    <property type="entry name" value="TibC/BAHTCr-like_N"/>
</dbReference>
<evidence type="ECO:0000259" key="3">
    <source>
        <dbReference type="Pfam" id="PF21129"/>
    </source>
</evidence>
<dbReference type="OrthoDB" id="5561008at2"/>
<protein>
    <submittedName>
        <fullName evidence="4">Autotransporter strand-loop-strand O-heptosyltransferase</fullName>
    </submittedName>
</protein>
<feature type="domain" description="Autotransproter heptosyltransferase TibC/BAHTCr-like N-terminal" evidence="3">
    <location>
        <begin position="28"/>
        <end position="85"/>
    </location>
</feature>
<dbReference type="NCBIfam" id="TIGR04414">
    <property type="entry name" value="hepto_Aah_TibC"/>
    <property type="match status" value="1"/>
</dbReference>
<dbReference type="RefSeq" id="WP_093730105.1">
    <property type="nucleotide sequence ID" value="NZ_FMYW01000006.1"/>
</dbReference>
<name>A0A1G6L230_9FIRM</name>
<dbReference type="Pfam" id="PF01075">
    <property type="entry name" value="Glyco_transf_9"/>
    <property type="match status" value="1"/>
</dbReference>
<dbReference type="InterPro" id="IPR002201">
    <property type="entry name" value="Glyco_trans_9"/>
</dbReference>